<dbReference type="OrthoDB" id="2535391at2759"/>
<reference evidence="5" key="2">
    <citation type="journal article" date="2007" name="Science">
        <title>Draft genome sequence of the sexually transmitted pathogen Trichomonas vaginalis.</title>
        <authorList>
            <person name="Carlton J.M."/>
            <person name="Hirt R.P."/>
            <person name="Silva J.C."/>
            <person name="Delcher A.L."/>
            <person name="Schatz M."/>
            <person name="Zhao Q."/>
            <person name="Wortman J.R."/>
            <person name="Bidwell S.L."/>
            <person name="Alsmark U.C.M."/>
            <person name="Besteiro S."/>
            <person name="Sicheritz-Ponten T."/>
            <person name="Noel C.J."/>
            <person name="Dacks J.B."/>
            <person name="Foster P.G."/>
            <person name="Simillion C."/>
            <person name="Van de Peer Y."/>
            <person name="Miranda-Saavedra D."/>
            <person name="Barton G.J."/>
            <person name="Westrop G.D."/>
            <person name="Mueller S."/>
            <person name="Dessi D."/>
            <person name="Fiori P.L."/>
            <person name="Ren Q."/>
            <person name="Paulsen I."/>
            <person name="Zhang H."/>
            <person name="Bastida-Corcuera F.D."/>
            <person name="Simoes-Barbosa A."/>
            <person name="Brown M.T."/>
            <person name="Hayes R.D."/>
            <person name="Mukherjee M."/>
            <person name="Okumura C.Y."/>
            <person name="Schneider R."/>
            <person name="Smith A.J."/>
            <person name="Vanacova S."/>
            <person name="Villalvazo M."/>
            <person name="Haas B.J."/>
            <person name="Pertea M."/>
            <person name="Feldblyum T.V."/>
            <person name="Utterback T.R."/>
            <person name="Shu C.L."/>
            <person name="Osoegawa K."/>
            <person name="de Jong P.J."/>
            <person name="Hrdy I."/>
            <person name="Horvathova L."/>
            <person name="Zubacova Z."/>
            <person name="Dolezal P."/>
            <person name="Malik S.B."/>
            <person name="Logsdon J.M. Jr."/>
            <person name="Henze K."/>
            <person name="Gupta A."/>
            <person name="Wang C.C."/>
            <person name="Dunne R.L."/>
            <person name="Upcroft J.A."/>
            <person name="Upcroft P."/>
            <person name="White O."/>
            <person name="Salzberg S.L."/>
            <person name="Tang P."/>
            <person name="Chiu C.-H."/>
            <person name="Lee Y.-S."/>
            <person name="Embley T.M."/>
            <person name="Coombs G.H."/>
            <person name="Mottram J.C."/>
            <person name="Tachezy J."/>
            <person name="Fraser-Liggett C.M."/>
            <person name="Johnson P.J."/>
        </authorList>
    </citation>
    <scope>NUCLEOTIDE SEQUENCE [LARGE SCALE GENOMIC DNA]</scope>
    <source>
        <strain evidence="5">G3</strain>
    </source>
</reference>
<evidence type="ECO:0000256" key="2">
    <source>
        <dbReference type="PROSITE-ProRule" id="PRU00175"/>
    </source>
</evidence>
<dbReference type="InParanoid" id="A2DG01"/>
<evidence type="ECO:0000259" key="4">
    <source>
        <dbReference type="PROSITE" id="PS50089"/>
    </source>
</evidence>
<evidence type="ECO:0000256" key="3">
    <source>
        <dbReference type="SAM" id="Coils"/>
    </source>
</evidence>
<dbReference type="GO" id="GO:0008270">
    <property type="term" value="F:zinc ion binding"/>
    <property type="evidence" value="ECO:0007669"/>
    <property type="project" value="UniProtKB-KW"/>
</dbReference>
<accession>A2DG01</accession>
<dbReference type="InterPro" id="IPR042123">
    <property type="entry name" value="Zip3/RNF212-like"/>
</dbReference>
<protein>
    <recommendedName>
        <fullName evidence="4">RING-type domain-containing protein</fullName>
    </recommendedName>
</protein>
<dbReference type="KEGG" id="tva:5466171"/>
<feature type="domain" description="RING-type" evidence="4">
    <location>
        <begin position="11"/>
        <end position="54"/>
    </location>
</feature>
<dbReference type="GO" id="GO:0000795">
    <property type="term" value="C:synaptonemal complex"/>
    <property type="evidence" value="ECO:0000318"/>
    <property type="project" value="GO_Central"/>
</dbReference>
<keyword evidence="2" id="KW-0862">Zinc</keyword>
<evidence type="ECO:0000313" key="6">
    <source>
        <dbReference type="Proteomes" id="UP000001542"/>
    </source>
</evidence>
<dbReference type="VEuPathDB" id="TrichDB:TVAG_163240"/>
<dbReference type="Pfam" id="PF14634">
    <property type="entry name" value="zf-RING_5"/>
    <property type="match status" value="1"/>
</dbReference>
<dbReference type="Proteomes" id="UP000001542">
    <property type="component" value="Unassembled WGS sequence"/>
</dbReference>
<dbReference type="PANTHER" id="PTHR22663">
    <property type="entry name" value="RING FINGER PROTEIN NARYA-RELATED"/>
    <property type="match status" value="1"/>
</dbReference>
<proteinExistence type="predicted"/>
<dbReference type="GO" id="GO:0007129">
    <property type="term" value="P:homologous chromosome pairing at meiosis"/>
    <property type="evidence" value="ECO:0000318"/>
    <property type="project" value="GO_Central"/>
</dbReference>
<dbReference type="PROSITE" id="PS50089">
    <property type="entry name" value="ZF_RING_2"/>
    <property type="match status" value="1"/>
</dbReference>
<evidence type="ECO:0000256" key="1">
    <source>
        <dbReference type="ARBA" id="ARBA00023254"/>
    </source>
</evidence>
<reference evidence="5" key="1">
    <citation type="submission" date="2006-10" db="EMBL/GenBank/DDBJ databases">
        <authorList>
            <person name="Amadeo P."/>
            <person name="Zhao Q."/>
            <person name="Wortman J."/>
            <person name="Fraser-Liggett C."/>
            <person name="Carlton J."/>
        </authorList>
    </citation>
    <scope>NUCLEOTIDE SEQUENCE</scope>
    <source>
        <strain evidence="5">G3</strain>
    </source>
</reference>
<dbReference type="Gene3D" id="3.30.40.10">
    <property type="entry name" value="Zinc/RING finger domain, C3HC4 (zinc finger)"/>
    <property type="match status" value="1"/>
</dbReference>
<dbReference type="VEuPathDB" id="TrichDB:TVAGG3_0953010"/>
<keyword evidence="2" id="KW-0479">Metal-binding</keyword>
<keyword evidence="2" id="KW-0863">Zinc-finger</keyword>
<dbReference type="GO" id="GO:0007131">
    <property type="term" value="P:reciprocal meiotic recombination"/>
    <property type="evidence" value="ECO:0007669"/>
    <property type="project" value="InterPro"/>
</dbReference>
<dbReference type="AlphaFoldDB" id="A2DG01"/>
<keyword evidence="6" id="KW-1185">Reference proteome</keyword>
<dbReference type="SMR" id="A2DG01"/>
<dbReference type="PANTHER" id="PTHR22663:SF17">
    <property type="entry name" value="RING FINGER PROTEIN NARYA-RELATED"/>
    <property type="match status" value="1"/>
</dbReference>
<feature type="coiled-coil region" evidence="3">
    <location>
        <begin position="102"/>
        <end position="129"/>
    </location>
</feature>
<keyword evidence="1" id="KW-0469">Meiosis</keyword>
<evidence type="ECO:0000313" key="5">
    <source>
        <dbReference type="EMBL" id="EAY20628.1"/>
    </source>
</evidence>
<dbReference type="InterPro" id="IPR001841">
    <property type="entry name" value="Znf_RING"/>
</dbReference>
<dbReference type="RefSeq" id="XP_001581614.1">
    <property type="nucleotide sequence ID" value="XM_001581564.1"/>
</dbReference>
<keyword evidence="3" id="KW-0175">Coiled coil</keyword>
<name>A2DG01_TRIV3</name>
<organism evidence="5 6">
    <name type="scientific">Trichomonas vaginalis (strain ATCC PRA-98 / G3)</name>
    <dbReference type="NCBI Taxonomy" id="412133"/>
    <lineage>
        <taxon>Eukaryota</taxon>
        <taxon>Metamonada</taxon>
        <taxon>Parabasalia</taxon>
        <taxon>Trichomonadida</taxon>
        <taxon>Trichomonadidae</taxon>
        <taxon>Trichomonas</taxon>
    </lineage>
</organism>
<dbReference type="GO" id="GO:0019789">
    <property type="term" value="F:SUMO transferase activity"/>
    <property type="evidence" value="ECO:0000318"/>
    <property type="project" value="GO_Central"/>
</dbReference>
<dbReference type="EMBL" id="DS113196">
    <property type="protein sequence ID" value="EAY20628.1"/>
    <property type="molecule type" value="Genomic_DNA"/>
</dbReference>
<gene>
    <name evidence="5" type="ORF">TVAG_163240</name>
</gene>
<sequence length="228" mass="26268">MSEFVNQWVRCNSCFRNFDSDGGMLTSCGHFFCNRPECRLNCKVNEKITCPICKSTCSCISLSQTLPDDVLQYFEDPEFLLSKTLDVIRFQNQQKDLSRAHFEQQEQKIRELQEVIDDIRSENQKLKNEITKIKIPESRIENEPVMIKENIAKQITTSKRRAKNQDQFTIQTESQVVAPSVQANNTKTITTTQRSFQPSKLFTPTLASRLQGLTGKKLYDNLGTDNNQ</sequence>
<dbReference type="InterPro" id="IPR013083">
    <property type="entry name" value="Znf_RING/FYVE/PHD"/>
</dbReference>